<proteinExistence type="predicted"/>
<evidence type="ECO:0000313" key="2">
    <source>
        <dbReference type="EMBL" id="TRZ06977.1"/>
    </source>
</evidence>
<dbReference type="GO" id="GO:0007508">
    <property type="term" value="P:larval heart development"/>
    <property type="evidence" value="ECO:0007669"/>
    <property type="project" value="TreeGrafter"/>
</dbReference>
<dbReference type="OrthoDB" id="6152807at2759"/>
<dbReference type="InterPro" id="IPR036691">
    <property type="entry name" value="Endo/exonu/phosph_ase_sf"/>
</dbReference>
<dbReference type="PANTHER" id="PTHR33395:SF22">
    <property type="entry name" value="REVERSE TRANSCRIPTASE DOMAIN-CONTAINING PROTEIN"/>
    <property type="match status" value="1"/>
</dbReference>
<comment type="caution">
    <text evidence="2">The sequence shown here is derived from an EMBL/GenBank/DDBJ whole genome shotgun (WGS) entry which is preliminary data.</text>
</comment>
<dbReference type="Pfam" id="PF14529">
    <property type="entry name" value="Exo_endo_phos_2"/>
    <property type="match status" value="1"/>
</dbReference>
<accession>A0A8K1D8L5</accession>
<organism evidence="2 3">
    <name type="scientific">Zosterops borbonicus</name>
    <dbReference type="NCBI Taxonomy" id="364589"/>
    <lineage>
        <taxon>Eukaryota</taxon>
        <taxon>Metazoa</taxon>
        <taxon>Chordata</taxon>
        <taxon>Craniata</taxon>
        <taxon>Vertebrata</taxon>
        <taxon>Euteleostomi</taxon>
        <taxon>Archelosauria</taxon>
        <taxon>Archosauria</taxon>
        <taxon>Dinosauria</taxon>
        <taxon>Saurischia</taxon>
        <taxon>Theropoda</taxon>
        <taxon>Coelurosauria</taxon>
        <taxon>Aves</taxon>
        <taxon>Neognathae</taxon>
        <taxon>Neoaves</taxon>
        <taxon>Telluraves</taxon>
        <taxon>Australaves</taxon>
        <taxon>Passeriformes</taxon>
        <taxon>Sylvioidea</taxon>
        <taxon>Zosteropidae</taxon>
        <taxon>Zosterops</taxon>
    </lineage>
</organism>
<dbReference type="Proteomes" id="UP000796761">
    <property type="component" value="Unassembled WGS sequence"/>
</dbReference>
<keyword evidence="3" id="KW-1185">Reference proteome</keyword>
<dbReference type="GO" id="GO:0031012">
    <property type="term" value="C:extracellular matrix"/>
    <property type="evidence" value="ECO:0007669"/>
    <property type="project" value="TreeGrafter"/>
</dbReference>
<reference evidence="2" key="1">
    <citation type="submission" date="2019-04" db="EMBL/GenBank/DDBJ databases">
        <title>Genome assembly of Zosterops borbonicus 15179.</title>
        <authorList>
            <person name="Leroy T."/>
            <person name="Anselmetti Y."/>
            <person name="Tilak M.-K."/>
            <person name="Nabholz B."/>
        </authorList>
    </citation>
    <scope>NUCLEOTIDE SEQUENCE</scope>
    <source>
        <strain evidence="2">HGM_15179</strain>
        <tissue evidence="2">Muscle</tissue>
    </source>
</reference>
<dbReference type="PANTHER" id="PTHR33395">
    <property type="entry name" value="TRANSCRIPTASE, PUTATIVE-RELATED-RELATED"/>
    <property type="match status" value="1"/>
</dbReference>
<name>A0A8K1D8L5_9PASS</name>
<dbReference type="GO" id="GO:0003824">
    <property type="term" value="F:catalytic activity"/>
    <property type="evidence" value="ECO:0007669"/>
    <property type="project" value="InterPro"/>
</dbReference>
<dbReference type="GO" id="GO:0061343">
    <property type="term" value="P:cell adhesion involved in heart morphogenesis"/>
    <property type="evidence" value="ECO:0007669"/>
    <property type="project" value="TreeGrafter"/>
</dbReference>
<evidence type="ECO:0000313" key="3">
    <source>
        <dbReference type="Proteomes" id="UP000796761"/>
    </source>
</evidence>
<evidence type="ECO:0000259" key="1">
    <source>
        <dbReference type="Pfam" id="PF14529"/>
    </source>
</evidence>
<dbReference type="InterPro" id="IPR005135">
    <property type="entry name" value="Endo/exonuclease/phosphatase"/>
</dbReference>
<protein>
    <recommendedName>
        <fullName evidence="1">Endonuclease/exonuclease/phosphatase domain-containing protein</fullName>
    </recommendedName>
</protein>
<feature type="domain" description="Endonuclease/exonuclease/phosphatase" evidence="1">
    <location>
        <begin position="34"/>
        <end position="125"/>
    </location>
</feature>
<sequence>MEGLECMEITVCNGTVQSLSIRINGQANNADVTVRVYCRPPSQDNYVDELFFEELRDASKPTAVVFIGDFSLPEINWKHHTAGTTKVRRFLKDLNDNFMEQVLRDPTWKDFLLDLLLVNRVDFMSQVVISHETRWKELHN</sequence>
<dbReference type="Gene3D" id="3.60.10.10">
    <property type="entry name" value="Endonuclease/exonuclease/phosphatase"/>
    <property type="match status" value="1"/>
</dbReference>
<gene>
    <name evidence="2" type="ORF">HGM15179_020129</name>
</gene>
<dbReference type="AlphaFoldDB" id="A0A8K1D8L5"/>
<dbReference type="EMBL" id="SWJQ01002054">
    <property type="protein sequence ID" value="TRZ06977.1"/>
    <property type="molecule type" value="Genomic_DNA"/>
</dbReference>